<dbReference type="InterPro" id="IPR029058">
    <property type="entry name" value="AB_hydrolase_fold"/>
</dbReference>
<dbReference type="GO" id="GO:0046464">
    <property type="term" value="P:acylglycerol catabolic process"/>
    <property type="evidence" value="ECO:0007669"/>
    <property type="project" value="TreeGrafter"/>
</dbReference>
<dbReference type="GO" id="GO:0031902">
    <property type="term" value="C:late endosome membrane"/>
    <property type="evidence" value="ECO:0007669"/>
    <property type="project" value="UniProtKB-SubCell"/>
</dbReference>
<dbReference type="GO" id="GO:0047372">
    <property type="term" value="F:monoacylglycerol lipase activity"/>
    <property type="evidence" value="ECO:0007669"/>
    <property type="project" value="UniProtKB-EC"/>
</dbReference>
<accession>A0A9N9XKM5</accession>
<evidence type="ECO:0000256" key="2">
    <source>
        <dbReference type="ARBA" id="ARBA00013254"/>
    </source>
</evidence>
<dbReference type="EC" id="3.1.1.23" evidence="2"/>
<dbReference type="Gene3D" id="3.40.50.1820">
    <property type="entry name" value="alpha/beta hydrolase"/>
    <property type="match status" value="1"/>
</dbReference>
<dbReference type="PANTHER" id="PTHR43798">
    <property type="entry name" value="MONOACYLGLYCEROL LIPASE"/>
    <property type="match status" value="1"/>
</dbReference>
<comment type="catalytic activity">
    <reaction evidence="6">
        <text>1-dodecanoylglycerol + H2O = dodecanoate + glycerol + H(+)</text>
        <dbReference type="Rhea" id="RHEA:44316"/>
        <dbReference type="ChEBI" id="CHEBI:15377"/>
        <dbReference type="ChEBI" id="CHEBI:15378"/>
        <dbReference type="ChEBI" id="CHEBI:17754"/>
        <dbReference type="ChEBI" id="CHEBI:18262"/>
        <dbReference type="ChEBI" id="CHEBI:75539"/>
    </reaction>
</comment>
<dbReference type="InterPro" id="IPR000073">
    <property type="entry name" value="AB_hydrolase_1"/>
</dbReference>
<evidence type="ECO:0000256" key="3">
    <source>
        <dbReference type="ARBA" id="ARBA00037797"/>
    </source>
</evidence>
<evidence type="ECO:0000313" key="10">
    <source>
        <dbReference type="Proteomes" id="UP001153712"/>
    </source>
</evidence>
<evidence type="ECO:0000256" key="4">
    <source>
        <dbReference type="ARBA" id="ARBA00037874"/>
    </source>
</evidence>
<dbReference type="Proteomes" id="UP001153712">
    <property type="component" value="Chromosome 10"/>
</dbReference>
<dbReference type="AlphaFoldDB" id="A0A9N9XKM5"/>
<feature type="domain" description="AB hydrolase-1" evidence="8">
    <location>
        <begin position="213"/>
        <end position="445"/>
    </location>
</feature>
<reference evidence="9" key="1">
    <citation type="submission" date="2022-01" db="EMBL/GenBank/DDBJ databases">
        <authorList>
            <person name="King R."/>
        </authorList>
    </citation>
    <scope>NUCLEOTIDE SEQUENCE</scope>
</reference>
<evidence type="ECO:0000256" key="6">
    <source>
        <dbReference type="ARBA" id="ARBA00047662"/>
    </source>
</evidence>
<evidence type="ECO:0000256" key="7">
    <source>
        <dbReference type="ARBA" id="ARBA00049568"/>
    </source>
</evidence>
<protein>
    <recommendedName>
        <fullName evidence="2">acylglycerol lipase</fullName>
        <ecNumber evidence="2">3.1.1.23</ecNumber>
    </recommendedName>
</protein>
<dbReference type="PANTHER" id="PTHR43798:SF5">
    <property type="entry name" value="MONOACYLGLYCEROL LIPASE ABHD6"/>
    <property type="match status" value="1"/>
</dbReference>
<evidence type="ECO:0000256" key="5">
    <source>
        <dbReference type="ARBA" id="ARBA00046308"/>
    </source>
</evidence>
<dbReference type="PRINTS" id="PR00111">
    <property type="entry name" value="ABHYDROLASE"/>
</dbReference>
<gene>
    <name evidence="9" type="ORF">PHYEVI_LOCUS1754</name>
</gene>
<dbReference type="Pfam" id="PF12697">
    <property type="entry name" value="Abhydrolase_6"/>
    <property type="match status" value="1"/>
</dbReference>
<dbReference type="PRINTS" id="PR00412">
    <property type="entry name" value="EPOXHYDRLASE"/>
</dbReference>
<evidence type="ECO:0000313" key="9">
    <source>
        <dbReference type="EMBL" id="CAG9855301.1"/>
    </source>
</evidence>
<dbReference type="GO" id="GO:0031966">
    <property type="term" value="C:mitochondrial membrane"/>
    <property type="evidence" value="ECO:0007669"/>
    <property type="project" value="UniProtKB-SubCell"/>
</dbReference>
<dbReference type="OrthoDB" id="428974at2759"/>
<dbReference type="SUPFAM" id="SSF53474">
    <property type="entry name" value="alpha/beta-Hydrolases"/>
    <property type="match status" value="1"/>
</dbReference>
<proteinExistence type="predicted"/>
<comment type="function">
    <text evidence="7">Lipase that preferentially hydrolysis medium-chain saturated monoacylglycerols including 2-arachidonoylglycerol. Through 2-arachidonoylglycerol degradation may regulate endocannabinoid signaling pathways. Also has a lysophosphatidyl lipase activity with a preference for lysophosphatidylglycerol among other lysophospholipids. Also able to degrade bis(monoacylglycero)phosphate (BMP) and constitutes the major enzyme for BMP catabolism. BMP, also known as lysobisphosphatidic acid, is enriched in late endosomes and lysosomes and plays a key role in the formation of intraluminal vesicles and in lipid sorting.</text>
</comment>
<name>A0A9N9XKM5_PHYSR</name>
<evidence type="ECO:0000259" key="8">
    <source>
        <dbReference type="Pfam" id="PF12697"/>
    </source>
</evidence>
<dbReference type="GO" id="GO:0005765">
    <property type="term" value="C:lysosomal membrane"/>
    <property type="evidence" value="ECO:0007669"/>
    <property type="project" value="UniProtKB-SubCell"/>
</dbReference>
<comment type="subcellular location">
    <subcellularLocation>
        <location evidence="3">Late endosome membrane</location>
        <topology evidence="3">Single-pass type II membrane protein</topology>
    </subcellularLocation>
    <subcellularLocation>
        <location evidence="4">Lysosome membrane</location>
        <topology evidence="4">Single-pass type II membrane protein</topology>
    </subcellularLocation>
    <subcellularLocation>
        <location evidence="5">Mitochondrion membrane</location>
        <topology evidence="5">Single-pass type II membrane protein</topology>
    </subcellularLocation>
</comment>
<organism evidence="9 10">
    <name type="scientific">Phyllotreta striolata</name>
    <name type="common">Striped flea beetle</name>
    <name type="synonym">Crioceris striolata</name>
    <dbReference type="NCBI Taxonomy" id="444603"/>
    <lineage>
        <taxon>Eukaryota</taxon>
        <taxon>Metazoa</taxon>
        <taxon>Ecdysozoa</taxon>
        <taxon>Arthropoda</taxon>
        <taxon>Hexapoda</taxon>
        <taxon>Insecta</taxon>
        <taxon>Pterygota</taxon>
        <taxon>Neoptera</taxon>
        <taxon>Endopterygota</taxon>
        <taxon>Coleoptera</taxon>
        <taxon>Polyphaga</taxon>
        <taxon>Cucujiformia</taxon>
        <taxon>Chrysomeloidea</taxon>
        <taxon>Chrysomelidae</taxon>
        <taxon>Galerucinae</taxon>
        <taxon>Alticini</taxon>
        <taxon>Phyllotreta</taxon>
    </lineage>
</organism>
<dbReference type="EMBL" id="OU900103">
    <property type="protein sequence ID" value="CAG9855301.1"/>
    <property type="molecule type" value="Genomic_DNA"/>
</dbReference>
<dbReference type="InterPro" id="IPR050266">
    <property type="entry name" value="AB_hydrolase_sf"/>
</dbReference>
<evidence type="ECO:0000256" key="1">
    <source>
        <dbReference type="ARBA" id="ARBA00001613"/>
    </source>
</evidence>
<dbReference type="InterPro" id="IPR000639">
    <property type="entry name" value="Epox_hydrolase-like"/>
</dbReference>
<comment type="catalytic activity">
    <reaction evidence="1">
        <text>Hydrolyzes glycerol monoesters of long-chain fatty acids.</text>
        <dbReference type="EC" id="3.1.1.23"/>
    </reaction>
</comment>
<sequence>MTEHAGVEGCFPKVVTSWNTFLSTLNAGHRIHPLDQTPPTDCFIRKSVILSQPVLYDSTNSKRCSLSEEYWFSKWNRPFKIGNCDCSFRRSMRYSIISNQPSVRAENSRKTVSCTEQPPIKITNLTTFVERLIQETFLEAFHEYYMLQTKSEGIKGTGQVNLGYEITDEENEVITIRKKLKSNEKAASFRTDIRRASPKKSCVHKKNQKPLIMLFHGIGTSADIWTLVINALSSRGYEVVAPDMLGHGFSSAPMKPSYYTFNNLLLQALTIFDHYMADSKRKCVLIGHSYGCSLITALFPHRVQQIRQLILISSGGPTPLAPPVKDNEISPFGCIYTLLNPLLYCGVKRSLFFSIRGKHFKTCDEENGLPRHVIDNIANGQKWLQGDTAFHRRITAPTLLIHGLQDKHVTLVQECEMERTIPRAFLELIPNSGHLPMVETPERLIHMITCFLDMWT</sequence>
<keyword evidence="10" id="KW-1185">Reference proteome</keyword>